<keyword evidence="1" id="KW-1133">Transmembrane helix</keyword>
<dbReference type="InterPro" id="IPR045584">
    <property type="entry name" value="Pilin-like"/>
</dbReference>
<reference evidence="3 4" key="1">
    <citation type="submission" date="2018-01" db="EMBL/GenBank/DDBJ databases">
        <title>G. obscuriglobus.</title>
        <authorList>
            <person name="Franke J."/>
            <person name="Blomberg W."/>
            <person name="Selmecki A."/>
        </authorList>
    </citation>
    <scope>NUCLEOTIDE SEQUENCE [LARGE SCALE GENOMIC DNA]</scope>
    <source>
        <strain evidence="3 4">DSM 5831</strain>
    </source>
</reference>
<protein>
    <submittedName>
        <fullName evidence="3">Prepilin-type cleavage/methylation domain-containing protein</fullName>
    </submittedName>
</protein>
<dbReference type="InterPro" id="IPR027558">
    <property type="entry name" value="Pre_pil_HX9DG_C"/>
</dbReference>
<keyword evidence="4" id="KW-1185">Reference proteome</keyword>
<dbReference type="InterPro" id="IPR012902">
    <property type="entry name" value="N_methyl_site"/>
</dbReference>
<dbReference type="Proteomes" id="UP000245802">
    <property type="component" value="Chromosome"/>
</dbReference>
<gene>
    <name evidence="3" type="ORF">C1280_28810</name>
</gene>
<accession>A0A2Z3HGS5</accession>
<evidence type="ECO:0000259" key="2">
    <source>
        <dbReference type="Pfam" id="PF07596"/>
    </source>
</evidence>
<evidence type="ECO:0000313" key="3">
    <source>
        <dbReference type="EMBL" id="AWM40590.1"/>
    </source>
</evidence>
<dbReference type="EMBL" id="CP025958">
    <property type="protein sequence ID" value="AWM40590.1"/>
    <property type="molecule type" value="Genomic_DNA"/>
</dbReference>
<dbReference type="KEGG" id="gog:C1280_28810"/>
<keyword evidence="1" id="KW-0812">Transmembrane</keyword>
<dbReference type="OrthoDB" id="241541at2"/>
<dbReference type="AlphaFoldDB" id="A0A2Z3HGS5"/>
<dbReference type="PANTHER" id="PTHR30093">
    <property type="entry name" value="GENERAL SECRETION PATHWAY PROTEIN G"/>
    <property type="match status" value="1"/>
</dbReference>
<keyword evidence="1" id="KW-0472">Membrane</keyword>
<dbReference type="RefSeq" id="WP_010052015.1">
    <property type="nucleotide sequence ID" value="NZ_CP025958.1"/>
</dbReference>
<dbReference type="PANTHER" id="PTHR30093:SF2">
    <property type="entry name" value="TYPE II SECRETION SYSTEM PROTEIN H"/>
    <property type="match status" value="1"/>
</dbReference>
<dbReference type="NCBIfam" id="TIGR04294">
    <property type="entry name" value="pre_pil_HX9DG"/>
    <property type="match status" value="1"/>
</dbReference>
<dbReference type="Gene3D" id="3.30.700.10">
    <property type="entry name" value="Glycoprotein, Type 4 Pilin"/>
    <property type="match status" value="1"/>
</dbReference>
<dbReference type="NCBIfam" id="TIGR02532">
    <property type="entry name" value="IV_pilin_GFxxxE"/>
    <property type="match status" value="1"/>
</dbReference>
<name>A0A2Z3HGS5_9BACT</name>
<proteinExistence type="predicted"/>
<feature type="domain" description="DUF1559" evidence="2">
    <location>
        <begin position="38"/>
        <end position="318"/>
    </location>
</feature>
<dbReference type="PROSITE" id="PS00409">
    <property type="entry name" value="PROKAR_NTER_METHYL"/>
    <property type="match status" value="1"/>
</dbReference>
<dbReference type="Pfam" id="PF07963">
    <property type="entry name" value="N_methyl"/>
    <property type="match status" value="1"/>
</dbReference>
<dbReference type="InterPro" id="IPR011453">
    <property type="entry name" value="DUF1559"/>
</dbReference>
<feature type="transmembrane region" description="Helical" evidence="1">
    <location>
        <begin position="14"/>
        <end position="37"/>
    </location>
</feature>
<evidence type="ECO:0000313" key="4">
    <source>
        <dbReference type="Proteomes" id="UP000245802"/>
    </source>
</evidence>
<sequence>MIGTPNARPPRRGFTLIELLVVIAIIAVLIGLLLPAVQKVREAAARMKCSNNLKQWALACHNYQSSNNTFPRLHNDARRVGWMVAVLPFTEQEAINNLIRQGGTAASVDGTTAFAAGPADAWNTNYRPWMQDMSIRVCPSDPQAGQGGGTTYFTRNSSYRASLGDYSGDFGRTDYQPNFRGAFREERGLTFADFTDGTSNTLLLGEVAICAAGDTQNAKTSLCLNASTPAGALAAVDTANRRKLRNPGADWSGRRWNDAIPVYSGFHSATAPNTPSCLGWGSSDTNAPLLSLGSYHSGGAMVALGDGSVRFLADSIDAGNGTIAIWDLKSGKSPYGVIGAMGTVQGGETESFGG</sequence>
<organism evidence="3 4">
    <name type="scientific">Gemmata obscuriglobus</name>
    <dbReference type="NCBI Taxonomy" id="114"/>
    <lineage>
        <taxon>Bacteria</taxon>
        <taxon>Pseudomonadati</taxon>
        <taxon>Planctomycetota</taxon>
        <taxon>Planctomycetia</taxon>
        <taxon>Gemmatales</taxon>
        <taxon>Gemmataceae</taxon>
        <taxon>Gemmata</taxon>
    </lineage>
</organism>
<evidence type="ECO:0000256" key="1">
    <source>
        <dbReference type="SAM" id="Phobius"/>
    </source>
</evidence>
<dbReference type="SUPFAM" id="SSF54523">
    <property type="entry name" value="Pili subunits"/>
    <property type="match status" value="1"/>
</dbReference>
<dbReference type="Pfam" id="PF07596">
    <property type="entry name" value="SBP_bac_10"/>
    <property type="match status" value="1"/>
</dbReference>